<protein>
    <submittedName>
        <fullName evidence="4">Uncharacterized protein</fullName>
    </submittedName>
</protein>
<comment type="caution">
    <text evidence="4">The sequence shown here is derived from an EMBL/GenBank/DDBJ whole genome shotgun (WGS) entry which is preliminary data.</text>
</comment>
<feature type="compositionally biased region" description="Polar residues" evidence="1">
    <location>
        <begin position="437"/>
        <end position="471"/>
    </location>
</feature>
<evidence type="ECO:0000256" key="2">
    <source>
        <dbReference type="SAM" id="Phobius"/>
    </source>
</evidence>
<feature type="chain" id="PRO_5034778087" evidence="3">
    <location>
        <begin position="22"/>
        <end position="550"/>
    </location>
</feature>
<evidence type="ECO:0000313" key="5">
    <source>
        <dbReference type="Proteomes" id="UP000663843"/>
    </source>
</evidence>
<dbReference type="Proteomes" id="UP000663843">
    <property type="component" value="Unassembled WGS sequence"/>
</dbReference>
<dbReference type="AlphaFoldDB" id="A0A8H3BJS5"/>
<feature type="compositionally biased region" description="Basic and acidic residues" evidence="1">
    <location>
        <begin position="498"/>
        <end position="507"/>
    </location>
</feature>
<feature type="region of interest" description="Disordered" evidence="1">
    <location>
        <begin position="487"/>
        <end position="531"/>
    </location>
</feature>
<evidence type="ECO:0000256" key="1">
    <source>
        <dbReference type="SAM" id="MobiDB-lite"/>
    </source>
</evidence>
<proteinExistence type="predicted"/>
<keyword evidence="2" id="KW-0472">Membrane</keyword>
<organism evidence="4 5">
    <name type="scientific">Rhizoctonia solani</name>
    <dbReference type="NCBI Taxonomy" id="456999"/>
    <lineage>
        <taxon>Eukaryota</taxon>
        <taxon>Fungi</taxon>
        <taxon>Dikarya</taxon>
        <taxon>Basidiomycota</taxon>
        <taxon>Agaricomycotina</taxon>
        <taxon>Agaricomycetes</taxon>
        <taxon>Cantharellales</taxon>
        <taxon>Ceratobasidiaceae</taxon>
        <taxon>Rhizoctonia</taxon>
    </lineage>
</organism>
<keyword evidence="3" id="KW-0732">Signal</keyword>
<sequence>MFFRLITLVFWLLALVAPVSDYRTYIMLLSDASIAGPDNPLPSNLMSESVLMVSTPSPAPAPVPSYSTPVVPLHFNIAKEPKRASFNLGKRTSAIYKWIDTIYSRLIGRNELPVPTKTCDPPIETSVPVYLPVPTADPDDLDHVPVQSSTNLVLYLAGILNAYKLVFIWILSITLATVSAYIYFLTGHYLASRLSTVADPSIDNARPSDEPKVEQFQSIIDIYESLGYPPVPTHDNLPSIIDMYETLGYPSVPTSDDLPSILDMYDSFGYPPVAPDDSFNSNSTNCTHRSTMTQTELPECTNSSSACTHAASALPAWIDAKTGVEGSTEMNGAYVQGKILEPAVSRSSIGNIVANGITPSSSYPAISPLPEEFLARYPPTGQLHSLGSELWLRQLITHVWWMERRGDFLGRVYDDWTHNPRVGPQAPEGDSARYGTEGSTDQSGYTTPNPQGTASPHMSSQPSFASELSVTSSQGSLYEQLGGLVDPVAEHQGSGRGRMGEGVERRTNGGAAVRSPRLGPLDIPLPPSPIRPKATIARRGLETEATCSCT</sequence>
<evidence type="ECO:0000256" key="3">
    <source>
        <dbReference type="SAM" id="SignalP"/>
    </source>
</evidence>
<name>A0A8H3BJS5_9AGAM</name>
<evidence type="ECO:0000313" key="4">
    <source>
        <dbReference type="EMBL" id="CAE6459340.1"/>
    </source>
</evidence>
<feature type="region of interest" description="Disordered" evidence="1">
    <location>
        <begin position="417"/>
        <end position="471"/>
    </location>
</feature>
<feature type="transmembrane region" description="Helical" evidence="2">
    <location>
        <begin position="166"/>
        <end position="185"/>
    </location>
</feature>
<keyword evidence="2" id="KW-0812">Transmembrane</keyword>
<keyword evidence="2" id="KW-1133">Transmembrane helix</keyword>
<reference evidence="4" key="1">
    <citation type="submission" date="2021-01" db="EMBL/GenBank/DDBJ databases">
        <authorList>
            <person name="Kaushik A."/>
        </authorList>
    </citation>
    <scope>NUCLEOTIDE SEQUENCE</scope>
    <source>
        <strain evidence="4">AG2-2IIIB</strain>
    </source>
</reference>
<dbReference type="EMBL" id="CAJMWT010002963">
    <property type="protein sequence ID" value="CAE6459340.1"/>
    <property type="molecule type" value="Genomic_DNA"/>
</dbReference>
<feature type="signal peptide" evidence="3">
    <location>
        <begin position="1"/>
        <end position="21"/>
    </location>
</feature>
<accession>A0A8H3BJS5</accession>
<gene>
    <name evidence="4" type="ORF">RDB_LOCUS94769</name>
</gene>